<proteinExistence type="predicted"/>
<evidence type="ECO:0000313" key="1">
    <source>
        <dbReference type="EMBL" id="CAB5218953.1"/>
    </source>
</evidence>
<dbReference type="EMBL" id="LR798269">
    <property type="protein sequence ID" value="CAB5218953.1"/>
    <property type="molecule type" value="Genomic_DNA"/>
</dbReference>
<name>A0A6J5TEC0_9CAUD</name>
<reference evidence="1" key="1">
    <citation type="submission" date="2020-05" db="EMBL/GenBank/DDBJ databases">
        <authorList>
            <person name="Chiriac C."/>
            <person name="Salcher M."/>
            <person name="Ghai R."/>
            <person name="Kavagutti S V."/>
        </authorList>
    </citation>
    <scope>NUCLEOTIDE SEQUENCE</scope>
</reference>
<gene>
    <name evidence="1" type="ORF">UFOVP222_11</name>
</gene>
<organism evidence="1">
    <name type="scientific">uncultured Caudovirales phage</name>
    <dbReference type="NCBI Taxonomy" id="2100421"/>
    <lineage>
        <taxon>Viruses</taxon>
        <taxon>Duplodnaviria</taxon>
        <taxon>Heunggongvirae</taxon>
        <taxon>Uroviricota</taxon>
        <taxon>Caudoviricetes</taxon>
        <taxon>Peduoviridae</taxon>
        <taxon>Maltschvirus</taxon>
        <taxon>Maltschvirus maltsch</taxon>
    </lineage>
</organism>
<accession>A0A6J5TEC0</accession>
<protein>
    <submittedName>
        <fullName evidence="1">Uncharacterized protein</fullName>
    </submittedName>
</protein>
<sequence>MDISNLYYDDEFDFEEEELTPEEAAAQRRAEARLAREEMIGEMYNARFSFD</sequence>